<reference evidence="2" key="1">
    <citation type="submission" date="2020-07" db="EMBL/GenBank/DDBJ databases">
        <authorList>
            <person name="Tarantini F.S."/>
            <person name="Hong K.W."/>
            <person name="Chan K.G."/>
        </authorList>
    </citation>
    <scope>NUCLEOTIDE SEQUENCE</scope>
    <source>
        <strain evidence="2">32-07</strain>
    </source>
</reference>
<dbReference type="RefSeq" id="WP_231336540.1">
    <property type="nucleotide sequence ID" value="NZ_CP059572.1"/>
</dbReference>
<evidence type="ECO:0000313" key="2">
    <source>
        <dbReference type="EMBL" id="QXJ25914.1"/>
    </source>
</evidence>
<protein>
    <submittedName>
        <fullName evidence="2">Uncharacterized protein</fullName>
    </submittedName>
</protein>
<feature type="compositionally biased region" description="Pro residues" evidence="1">
    <location>
        <begin position="134"/>
        <end position="150"/>
    </location>
</feature>
<proteinExistence type="predicted"/>
<evidence type="ECO:0000313" key="3">
    <source>
        <dbReference type="Proteomes" id="UP001049518"/>
    </source>
</evidence>
<organism evidence="2 3">
    <name type="scientific">Actinomadura graeca</name>
    <dbReference type="NCBI Taxonomy" id="2750812"/>
    <lineage>
        <taxon>Bacteria</taxon>
        <taxon>Bacillati</taxon>
        <taxon>Actinomycetota</taxon>
        <taxon>Actinomycetes</taxon>
        <taxon>Streptosporangiales</taxon>
        <taxon>Thermomonosporaceae</taxon>
        <taxon>Actinomadura</taxon>
    </lineage>
</organism>
<evidence type="ECO:0000256" key="1">
    <source>
        <dbReference type="SAM" id="MobiDB-lite"/>
    </source>
</evidence>
<sequence>MATVAGPHPPRSHDPLASDQDVYVTALSATGQSVRQVPFDTAEQHASGADPYGLLTYRMLRPPAGVRSNTLLMVQAAPAAAADLHTDMQERLRLTQHRDARLLAGNQQIRERLLQQQRREQAGRSRSTTGSAPSPTPPAADAPRAQPAPQPADKARHRPDAAEPGHHQRRQ</sequence>
<feature type="compositionally biased region" description="Basic and acidic residues" evidence="1">
    <location>
        <begin position="158"/>
        <end position="171"/>
    </location>
</feature>
<feature type="region of interest" description="Disordered" evidence="1">
    <location>
        <begin position="116"/>
        <end position="171"/>
    </location>
</feature>
<feature type="compositionally biased region" description="Low complexity" evidence="1">
    <location>
        <begin position="124"/>
        <end position="133"/>
    </location>
</feature>
<dbReference type="EMBL" id="CP059572">
    <property type="protein sequence ID" value="QXJ25914.1"/>
    <property type="molecule type" value="Genomic_DNA"/>
</dbReference>
<keyword evidence="3" id="KW-1185">Reference proteome</keyword>
<dbReference type="Proteomes" id="UP001049518">
    <property type="component" value="Chromosome"/>
</dbReference>
<name>A0ABX8R6M7_9ACTN</name>
<accession>A0ABX8R6M7</accession>
<gene>
    <name evidence="2" type="ORF">AGRA3207_007483</name>
</gene>